<dbReference type="Proteomes" id="UP001085076">
    <property type="component" value="Miscellaneous, Linkage group lg05"/>
</dbReference>
<dbReference type="InterPro" id="IPR036396">
    <property type="entry name" value="Cyt_P450_sf"/>
</dbReference>
<evidence type="ECO:0000313" key="8">
    <source>
        <dbReference type="Proteomes" id="UP001085076"/>
    </source>
</evidence>
<dbReference type="GO" id="GO:0005506">
    <property type="term" value="F:iron ion binding"/>
    <property type="evidence" value="ECO:0007669"/>
    <property type="project" value="InterPro"/>
</dbReference>
<dbReference type="Gene3D" id="1.10.630.10">
    <property type="entry name" value="Cytochrome P450"/>
    <property type="match status" value="1"/>
</dbReference>
<keyword evidence="2 4" id="KW-0479">Metal-binding</keyword>
<evidence type="ECO:0000256" key="5">
    <source>
        <dbReference type="RuleBase" id="RU000461"/>
    </source>
</evidence>
<sequence>MAAKTKKKANSQNPQPPSPLKLPIIGNLHQILPVPHRSLQALSLKHGPVMLLHLGQIPTLIISSSDSLREMTKSHDISFSGRPNLKIPRQITYNSKSISFSTYGDYWRHSRKLCVLHLLSSKRVHSFLPVRQSELSSMLSLISHQSSSGPVNLSPIIYTFTTNIICRVALGRSAIEEGQYRLLHDSIREVTELVGAFNVEDYFPSLKWLNRFSNLDARIESLFKKFDGFISSVVEDHIVAGVRDDAAAAAGDLVDVLLSLQKDDSLGISLTMDEVKAIILNMFVGGTSTSYIFLEWAMSELIRNPKVMKKLQQETRMVAGKNSMVTEEDVNKMHYLKAVVKEVLRLHPPAPLMLPRETIEDTELQGFKIPTKTRVIINAWAILRDPKFWDAPEEFMPERFMNSGLDFRGQDFDFVPFGVGRRICPGMQFAVTTIEFTLANLVHHFDWEMPSGLSGEDLNMEETQGLTMHRKYPLLLVAKKMDWS</sequence>
<dbReference type="InterPro" id="IPR001128">
    <property type="entry name" value="Cyt_P450"/>
</dbReference>
<dbReference type="SUPFAM" id="SSF48264">
    <property type="entry name" value="Cytochrome P450"/>
    <property type="match status" value="1"/>
</dbReference>
<dbReference type="PRINTS" id="PR00385">
    <property type="entry name" value="P450"/>
</dbReference>
<dbReference type="InterPro" id="IPR002401">
    <property type="entry name" value="Cyt_P450_E_grp-I"/>
</dbReference>
<dbReference type="CDD" id="cd11072">
    <property type="entry name" value="CYP71-like"/>
    <property type="match status" value="1"/>
</dbReference>
<dbReference type="GO" id="GO:0016705">
    <property type="term" value="F:oxidoreductase activity, acting on paired donors, with incorporation or reduction of molecular oxygen"/>
    <property type="evidence" value="ECO:0007669"/>
    <property type="project" value="InterPro"/>
</dbReference>
<evidence type="ECO:0008006" key="9">
    <source>
        <dbReference type="Google" id="ProtNLM"/>
    </source>
</evidence>
<feature type="binding site" description="axial binding residue" evidence="4">
    <location>
        <position position="424"/>
    </location>
    <ligand>
        <name>heme</name>
        <dbReference type="ChEBI" id="CHEBI:30413"/>
    </ligand>
    <ligandPart>
        <name>Fe</name>
        <dbReference type="ChEBI" id="CHEBI:18248"/>
    </ligandPart>
</feature>
<reference evidence="7" key="1">
    <citation type="submission" date="2021-03" db="EMBL/GenBank/DDBJ databases">
        <authorList>
            <person name="Li Z."/>
            <person name="Yang C."/>
        </authorList>
    </citation>
    <scope>NUCLEOTIDE SEQUENCE</scope>
    <source>
        <strain evidence="7">Dzin_1.0</strain>
        <tissue evidence="7">Leaf</tissue>
    </source>
</reference>
<evidence type="ECO:0000256" key="2">
    <source>
        <dbReference type="ARBA" id="ARBA00022723"/>
    </source>
</evidence>
<dbReference type="PRINTS" id="PR00463">
    <property type="entry name" value="EP450I"/>
</dbReference>
<keyword evidence="4 5" id="KW-0349">Heme</keyword>
<dbReference type="EMBL" id="JAGGNH010000005">
    <property type="protein sequence ID" value="KAJ0971974.1"/>
    <property type="molecule type" value="Genomic_DNA"/>
</dbReference>
<evidence type="ECO:0000256" key="6">
    <source>
        <dbReference type="SAM" id="MobiDB-lite"/>
    </source>
</evidence>
<gene>
    <name evidence="7" type="ORF">J5N97_019933</name>
</gene>
<keyword evidence="8" id="KW-1185">Reference proteome</keyword>
<proteinExistence type="inferred from homology"/>
<evidence type="ECO:0000256" key="4">
    <source>
        <dbReference type="PIRSR" id="PIRSR602401-1"/>
    </source>
</evidence>
<accession>A0A9D5HCY8</accession>
<protein>
    <recommendedName>
        <fullName evidence="9">Cytochrome P450</fullName>
    </recommendedName>
</protein>
<dbReference type="PANTHER" id="PTHR47955:SF15">
    <property type="entry name" value="CYTOCHROME P450 71A2-LIKE"/>
    <property type="match status" value="1"/>
</dbReference>
<keyword evidence="5" id="KW-0503">Monooxygenase</keyword>
<keyword evidence="5" id="KW-0560">Oxidoreductase</keyword>
<dbReference type="FunFam" id="1.10.630.10:FF:000011">
    <property type="entry name" value="Cytochrome P450 83B1"/>
    <property type="match status" value="1"/>
</dbReference>
<evidence type="ECO:0000256" key="1">
    <source>
        <dbReference type="ARBA" id="ARBA00010617"/>
    </source>
</evidence>
<comment type="similarity">
    <text evidence="1 5">Belongs to the cytochrome P450 family.</text>
</comment>
<dbReference type="GO" id="GO:0004497">
    <property type="term" value="F:monooxygenase activity"/>
    <property type="evidence" value="ECO:0007669"/>
    <property type="project" value="UniProtKB-KW"/>
</dbReference>
<dbReference type="PANTHER" id="PTHR47955">
    <property type="entry name" value="CYTOCHROME P450 FAMILY 71 PROTEIN"/>
    <property type="match status" value="1"/>
</dbReference>
<dbReference type="InterPro" id="IPR017972">
    <property type="entry name" value="Cyt_P450_CS"/>
</dbReference>
<comment type="cofactor">
    <cofactor evidence="4">
        <name>heme</name>
        <dbReference type="ChEBI" id="CHEBI:30413"/>
    </cofactor>
</comment>
<evidence type="ECO:0000313" key="7">
    <source>
        <dbReference type="EMBL" id="KAJ0971974.1"/>
    </source>
</evidence>
<dbReference type="AlphaFoldDB" id="A0A9D5HCY8"/>
<evidence type="ECO:0000256" key="3">
    <source>
        <dbReference type="ARBA" id="ARBA00023004"/>
    </source>
</evidence>
<feature type="region of interest" description="Disordered" evidence="6">
    <location>
        <begin position="1"/>
        <end position="20"/>
    </location>
</feature>
<reference evidence="7" key="2">
    <citation type="journal article" date="2022" name="Hortic Res">
        <title>The genome of Dioscorea zingiberensis sheds light on the biosynthesis, origin and evolution of the medicinally important diosgenin saponins.</title>
        <authorList>
            <person name="Li Y."/>
            <person name="Tan C."/>
            <person name="Li Z."/>
            <person name="Guo J."/>
            <person name="Li S."/>
            <person name="Chen X."/>
            <person name="Wang C."/>
            <person name="Dai X."/>
            <person name="Yang H."/>
            <person name="Song W."/>
            <person name="Hou L."/>
            <person name="Xu J."/>
            <person name="Tong Z."/>
            <person name="Xu A."/>
            <person name="Yuan X."/>
            <person name="Wang W."/>
            <person name="Yang Q."/>
            <person name="Chen L."/>
            <person name="Sun Z."/>
            <person name="Wang K."/>
            <person name="Pan B."/>
            <person name="Chen J."/>
            <person name="Bao Y."/>
            <person name="Liu F."/>
            <person name="Qi X."/>
            <person name="Gang D.R."/>
            <person name="Wen J."/>
            <person name="Li J."/>
        </authorList>
    </citation>
    <scope>NUCLEOTIDE SEQUENCE</scope>
    <source>
        <strain evidence="7">Dzin_1.0</strain>
    </source>
</reference>
<comment type="caution">
    <text evidence="7">The sequence shown here is derived from an EMBL/GenBank/DDBJ whole genome shotgun (WGS) entry which is preliminary data.</text>
</comment>
<keyword evidence="3 4" id="KW-0408">Iron</keyword>
<dbReference type="Pfam" id="PF00067">
    <property type="entry name" value="p450"/>
    <property type="match status" value="1"/>
</dbReference>
<organism evidence="7 8">
    <name type="scientific">Dioscorea zingiberensis</name>
    <dbReference type="NCBI Taxonomy" id="325984"/>
    <lineage>
        <taxon>Eukaryota</taxon>
        <taxon>Viridiplantae</taxon>
        <taxon>Streptophyta</taxon>
        <taxon>Embryophyta</taxon>
        <taxon>Tracheophyta</taxon>
        <taxon>Spermatophyta</taxon>
        <taxon>Magnoliopsida</taxon>
        <taxon>Liliopsida</taxon>
        <taxon>Dioscoreales</taxon>
        <taxon>Dioscoreaceae</taxon>
        <taxon>Dioscorea</taxon>
    </lineage>
</organism>
<dbReference type="GO" id="GO:0020037">
    <property type="term" value="F:heme binding"/>
    <property type="evidence" value="ECO:0007669"/>
    <property type="project" value="InterPro"/>
</dbReference>
<dbReference type="PROSITE" id="PS00086">
    <property type="entry name" value="CYTOCHROME_P450"/>
    <property type="match status" value="1"/>
</dbReference>
<name>A0A9D5HCY8_9LILI</name>
<dbReference type="OrthoDB" id="747409at2759"/>